<dbReference type="eggNOG" id="KOG4112">
    <property type="taxonomic scope" value="Eukaryota"/>
</dbReference>
<reference evidence="13" key="3">
    <citation type="submission" date="2011-07" db="EMBL/GenBank/DDBJ databases">
        <authorList>
            <consortium name="WormBase Consortium"/>
        </authorList>
    </citation>
    <scope>NUCLEOTIDE SEQUENCE [LARGE SCALE GENOMIC DNA]</scope>
    <source>
        <strain evidence="13">PB2801</strain>
    </source>
</reference>
<organism evidence="14">
    <name type="scientific">Caenorhabditis brenneri</name>
    <name type="common">Nematode worm</name>
    <dbReference type="NCBI Taxonomy" id="135651"/>
    <lineage>
        <taxon>Eukaryota</taxon>
        <taxon>Metazoa</taxon>
        <taxon>Ecdysozoa</taxon>
        <taxon>Nematoda</taxon>
        <taxon>Chromadorea</taxon>
        <taxon>Rhabditida</taxon>
        <taxon>Rhabditina</taxon>
        <taxon>Rhabditomorpha</taxon>
        <taxon>Rhabditoidea</taxon>
        <taxon>Rhabditidae</taxon>
        <taxon>Peloderinae</taxon>
        <taxon>Caenorhabditis</taxon>
    </lineage>
</organism>
<comment type="subcellular location">
    <subcellularLocation>
        <location evidence="1">Endoplasmic reticulum membrane</location>
        <topology evidence="1">Multi-pass membrane protein</topology>
    </subcellularLocation>
</comment>
<dbReference type="GO" id="GO:0006465">
    <property type="term" value="P:signal peptide processing"/>
    <property type="evidence" value="ECO:0007669"/>
    <property type="project" value="InterPro"/>
</dbReference>
<evidence type="ECO:0000256" key="4">
    <source>
        <dbReference type="ARBA" id="ARBA00022692"/>
    </source>
</evidence>
<gene>
    <name evidence="12" type="ORF">CAEBREN_02819</name>
    <name evidence="13" type="ORF">CAEBREN_05341</name>
</gene>
<evidence type="ECO:0000256" key="6">
    <source>
        <dbReference type="ARBA" id="ARBA00022989"/>
    </source>
</evidence>
<evidence type="ECO:0000256" key="10">
    <source>
        <dbReference type="SAM" id="MobiDB-lite"/>
    </source>
</evidence>
<evidence type="ECO:0000256" key="2">
    <source>
        <dbReference type="ARBA" id="ARBA00005245"/>
    </source>
</evidence>
<evidence type="ECO:0000313" key="14">
    <source>
        <dbReference type="Proteomes" id="UP000008068"/>
    </source>
</evidence>
<evidence type="ECO:0000256" key="11">
    <source>
        <dbReference type="SAM" id="Phobius"/>
    </source>
</evidence>
<evidence type="ECO:0000313" key="13">
    <source>
        <dbReference type="EMBL" id="EGT60339.1"/>
    </source>
</evidence>
<keyword evidence="5" id="KW-0256">Endoplasmic reticulum</keyword>
<accession>G0NH89</accession>
<dbReference type="EMBL" id="GL379956">
    <property type="protein sequence ID" value="EGT38339.1"/>
    <property type="molecule type" value="Genomic_DNA"/>
</dbReference>
<dbReference type="GO" id="GO:0005787">
    <property type="term" value="C:signal peptidase complex"/>
    <property type="evidence" value="ECO:0007669"/>
    <property type="project" value="InterPro"/>
</dbReference>
<dbReference type="PANTHER" id="PTHR13202:SF0">
    <property type="entry name" value="SIGNAL PEPTIDASE COMPLEX SUBUNIT 1"/>
    <property type="match status" value="1"/>
</dbReference>
<evidence type="ECO:0000313" key="12">
    <source>
        <dbReference type="EMBL" id="EGT38339.1"/>
    </source>
</evidence>
<evidence type="ECO:0000256" key="3">
    <source>
        <dbReference type="ARBA" id="ARBA00017059"/>
    </source>
</evidence>
<evidence type="ECO:0000256" key="1">
    <source>
        <dbReference type="ARBA" id="ARBA00004477"/>
    </source>
</evidence>
<dbReference type="HOGENOM" id="CLU_134505_1_1_1"/>
<feature type="region of interest" description="Disordered" evidence="10">
    <location>
        <begin position="88"/>
        <end position="116"/>
    </location>
</feature>
<dbReference type="Pfam" id="PF06645">
    <property type="entry name" value="SPC12"/>
    <property type="match status" value="1"/>
</dbReference>
<keyword evidence="14" id="KW-1185">Reference proteome</keyword>
<comment type="function">
    <text evidence="9">Component of the signal peptidase complex (SPC) which catalyzes the cleavage of N-terminal signal sequences from nascent proteins as they are translocated into the lumen of the endoplasmic reticulum. Dispensable for SPC enzymatic activity.</text>
</comment>
<dbReference type="GO" id="GO:0045047">
    <property type="term" value="P:protein targeting to ER"/>
    <property type="evidence" value="ECO:0007669"/>
    <property type="project" value="TreeGrafter"/>
</dbReference>
<dbReference type="Proteomes" id="UP000008068">
    <property type="component" value="Unassembled WGS sequence"/>
</dbReference>
<feature type="transmembrane region" description="Helical" evidence="11">
    <location>
        <begin position="29"/>
        <end position="47"/>
    </location>
</feature>
<name>G0NH89_CAEBE</name>
<dbReference type="AlphaFoldDB" id="G0NH89"/>
<evidence type="ECO:0000256" key="5">
    <source>
        <dbReference type="ARBA" id="ARBA00022824"/>
    </source>
</evidence>
<keyword evidence="6 11" id="KW-1133">Transmembrane helix</keyword>
<comment type="similarity">
    <text evidence="2">Belongs to the SPCS1 family.</text>
</comment>
<dbReference type="PANTHER" id="PTHR13202">
    <property type="entry name" value="MICROSOMAL SIGNAL PEPTIDASE 12 KDA SUBUNIT"/>
    <property type="match status" value="1"/>
</dbReference>
<evidence type="ECO:0000256" key="7">
    <source>
        <dbReference type="ARBA" id="ARBA00023136"/>
    </source>
</evidence>
<dbReference type="STRING" id="135651.G0NH89"/>
<evidence type="ECO:0000256" key="8">
    <source>
        <dbReference type="ARBA" id="ARBA00032913"/>
    </source>
</evidence>
<reference evidence="13" key="1">
    <citation type="submission" date="2010-07" db="EMBL/GenBank/DDBJ databases">
        <authorList>
            <consortium name="The Caenorhabditis brenneri Sequencing and Analysis Consortium"/>
            <person name="Wilson R.K."/>
        </authorList>
    </citation>
    <scope>NUCLEOTIDE SEQUENCE</scope>
    <source>
        <strain evidence="13">PB2801</strain>
    </source>
</reference>
<feature type="transmembrane region" description="Helical" evidence="11">
    <location>
        <begin position="53"/>
        <end position="76"/>
    </location>
</feature>
<sequence>MDGMIAMLPACLQLSTHIDFQGQKVAERTYQVVLTLAGIVGFFVGFWTQQLSYAIFIVMAAACFTGVIILPPWSFLFRKNEIVWQTPAGEQGSTSTSSTTSAEKDEKKKKETKKTK</sequence>
<dbReference type="FunCoup" id="G0NH89">
    <property type="interactions" value="2176"/>
</dbReference>
<proteinExistence type="inferred from homology"/>
<reference evidence="14" key="2">
    <citation type="submission" date="2011-07" db="EMBL/GenBank/DDBJ databases">
        <authorList>
            <consortium name="Caenorhabditis brenneri Sequencing and Analysis Consortium"/>
            <person name="Wilson R.K."/>
        </authorList>
    </citation>
    <scope>NUCLEOTIDE SEQUENCE [LARGE SCALE GENOMIC DNA]</scope>
    <source>
        <strain evidence="14">PB2801</strain>
    </source>
</reference>
<protein>
    <recommendedName>
        <fullName evidence="3">Signal peptidase complex subunit 1</fullName>
    </recommendedName>
    <alternativeName>
        <fullName evidence="8">Microsomal signal peptidase 12 kDa subunit</fullName>
    </alternativeName>
</protein>
<dbReference type="InterPro" id="IPR009542">
    <property type="entry name" value="Spc1/SPCS1"/>
</dbReference>
<dbReference type="EMBL" id="GL379884">
    <property type="protein sequence ID" value="EGT60339.1"/>
    <property type="molecule type" value="Genomic_DNA"/>
</dbReference>
<dbReference type="OMA" id="IHLTLWT"/>
<evidence type="ECO:0000256" key="9">
    <source>
        <dbReference type="ARBA" id="ARBA00045204"/>
    </source>
</evidence>
<dbReference type="OrthoDB" id="263893at2759"/>
<keyword evidence="7 11" id="KW-0472">Membrane</keyword>
<keyword evidence="4 11" id="KW-0812">Transmembrane</keyword>